<dbReference type="Proteomes" id="UP001408789">
    <property type="component" value="Unassembled WGS sequence"/>
</dbReference>
<keyword evidence="4" id="KW-1185">Reference proteome</keyword>
<dbReference type="AlphaFoldDB" id="A0AAP0DP71"/>
<feature type="repeat" description="PPR" evidence="2">
    <location>
        <begin position="173"/>
        <end position="207"/>
    </location>
</feature>
<dbReference type="Pfam" id="PF20431">
    <property type="entry name" value="E_motif"/>
    <property type="match status" value="1"/>
</dbReference>
<dbReference type="Gene3D" id="1.25.40.10">
    <property type="entry name" value="Tetratricopeptide repeat domain"/>
    <property type="match status" value="7"/>
</dbReference>
<dbReference type="PANTHER" id="PTHR24015:SF1693">
    <property type="entry name" value="DYW DOMAIN-CONTAINING PROTEIN"/>
    <property type="match status" value="1"/>
</dbReference>
<dbReference type="Pfam" id="PF01535">
    <property type="entry name" value="PPR"/>
    <property type="match status" value="7"/>
</dbReference>
<feature type="repeat" description="PPR" evidence="2">
    <location>
        <begin position="573"/>
        <end position="607"/>
    </location>
</feature>
<reference evidence="3 4" key="1">
    <citation type="submission" date="2024-04" db="EMBL/GenBank/DDBJ databases">
        <title>The reference genome of an endangered Asteraceae, Deinandra increscens subsp. villosa, native to the Central Coast of California.</title>
        <authorList>
            <person name="Guilliams M."/>
            <person name="Hasenstab-Lehman K."/>
            <person name="Meyer R."/>
            <person name="Mcevoy S."/>
        </authorList>
    </citation>
    <scope>NUCLEOTIDE SEQUENCE [LARGE SCALE GENOMIC DNA]</scope>
    <source>
        <tissue evidence="3">Leaf</tissue>
    </source>
</reference>
<name>A0AAP0DP71_9ASTR</name>
<evidence type="ECO:0008006" key="5">
    <source>
        <dbReference type="Google" id="ProtNLM"/>
    </source>
</evidence>
<evidence type="ECO:0000313" key="3">
    <source>
        <dbReference type="EMBL" id="KAK9076668.1"/>
    </source>
</evidence>
<accession>A0AAP0DP71</accession>
<proteinExistence type="predicted"/>
<dbReference type="GO" id="GO:0003723">
    <property type="term" value="F:RNA binding"/>
    <property type="evidence" value="ECO:0007669"/>
    <property type="project" value="InterPro"/>
</dbReference>
<feature type="repeat" description="PPR" evidence="2">
    <location>
        <begin position="242"/>
        <end position="276"/>
    </location>
</feature>
<evidence type="ECO:0000313" key="4">
    <source>
        <dbReference type="Proteomes" id="UP001408789"/>
    </source>
</evidence>
<dbReference type="PANTHER" id="PTHR24015">
    <property type="entry name" value="OS07G0578800 PROTEIN-RELATED"/>
    <property type="match status" value="1"/>
</dbReference>
<evidence type="ECO:0000256" key="2">
    <source>
        <dbReference type="PROSITE-ProRule" id="PRU00708"/>
    </source>
</evidence>
<organism evidence="3 4">
    <name type="scientific">Deinandra increscens subsp. villosa</name>
    <dbReference type="NCBI Taxonomy" id="3103831"/>
    <lineage>
        <taxon>Eukaryota</taxon>
        <taxon>Viridiplantae</taxon>
        <taxon>Streptophyta</taxon>
        <taxon>Embryophyta</taxon>
        <taxon>Tracheophyta</taxon>
        <taxon>Spermatophyta</taxon>
        <taxon>Magnoliopsida</taxon>
        <taxon>eudicotyledons</taxon>
        <taxon>Gunneridae</taxon>
        <taxon>Pentapetalae</taxon>
        <taxon>asterids</taxon>
        <taxon>campanulids</taxon>
        <taxon>Asterales</taxon>
        <taxon>Asteraceae</taxon>
        <taxon>Asteroideae</taxon>
        <taxon>Heliantheae alliance</taxon>
        <taxon>Madieae</taxon>
        <taxon>Madiinae</taxon>
        <taxon>Deinandra</taxon>
    </lineage>
</organism>
<dbReference type="InterPro" id="IPR046960">
    <property type="entry name" value="PPR_At4g14850-like_plant"/>
</dbReference>
<dbReference type="PROSITE" id="PS51375">
    <property type="entry name" value="PPR"/>
    <property type="match status" value="5"/>
</dbReference>
<dbReference type="InterPro" id="IPR046849">
    <property type="entry name" value="E2_motif"/>
</dbReference>
<dbReference type="InterPro" id="IPR046848">
    <property type="entry name" value="E_motif"/>
</dbReference>
<dbReference type="InterPro" id="IPR011990">
    <property type="entry name" value="TPR-like_helical_dom_sf"/>
</dbReference>
<protein>
    <recommendedName>
        <fullName evidence="5">Chlororespiratory reduction 21</fullName>
    </recommendedName>
</protein>
<dbReference type="Pfam" id="PF20430">
    <property type="entry name" value="Eplus_motif"/>
    <property type="match status" value="1"/>
</dbReference>
<feature type="repeat" description="PPR" evidence="2">
    <location>
        <begin position="75"/>
        <end position="109"/>
    </location>
</feature>
<dbReference type="EMBL" id="JBCNJP010000007">
    <property type="protein sequence ID" value="KAK9076668.1"/>
    <property type="molecule type" value="Genomic_DNA"/>
</dbReference>
<dbReference type="GO" id="GO:0009451">
    <property type="term" value="P:RNA modification"/>
    <property type="evidence" value="ECO:0007669"/>
    <property type="project" value="InterPro"/>
</dbReference>
<evidence type="ECO:0000256" key="1">
    <source>
        <dbReference type="ARBA" id="ARBA00022737"/>
    </source>
</evidence>
<dbReference type="Pfam" id="PF13041">
    <property type="entry name" value="PPR_2"/>
    <property type="match status" value="2"/>
</dbReference>
<dbReference type="FunFam" id="1.25.40.10:FF:000738">
    <property type="entry name" value="Pentatricopeptide repeat-containing protein chloroplastic"/>
    <property type="match status" value="1"/>
</dbReference>
<feature type="repeat" description="PPR" evidence="2">
    <location>
        <begin position="371"/>
        <end position="405"/>
    </location>
</feature>
<sequence>MQSLKSLLHKNLYGQALKLSTFLHNSKLTATIYALFLKSNAALNPFQSASLITHFSRSGELPLAAHLLHHTENPDTVVFNALISGYARNNQTRPAFELFNEFRQAGLNPDEVSFSNLIKICDNLNPTEVVHSGVLKLGFGRNVFLISGLIESYSRFGCMDSVVKCFEECLDFDGVIWSVMINGCVRNGEFDKGREVFMRMMSLGFEFNEFCLTSVMGAVFDVNEGEQIHGFCVKIGYLCGYSMHLSNAVMVMYGRFGRKNDALKVFDEMPERDVVSWTGRIAVAFDCVEGFEIFKCCIVRGYEINEYTLINVLSHIEGSEMLVNGKQIHTILWKAGYLVVTSVCNALISMYAKSVRMDDARQVFDEMLHPDSISWNSLINGYSQNQLSNEAIEAFSGMRNFFFRPDEHTLTSILEVSANVRFMRWVMQIHSLIIKLGFISTDSIICRLITAYGKCNGIDRSKCLFSEIDRVDVVHVNAMAGAYDHCGCYADIQTLFHKRWNSSLNVDITTFNMFLKSCGALSDLLKGKSLHSLAIKTAISADKFVESALIDVYSKCGCLEDAENVFRNARNYNLVAWNALIMGYAQFGCYSKSYNLLTKIPEFGMKPDEITYLGILSSCSHAGLVNEARYHLKSMFNLHGVIPCLEHYACVVDVLGKSGQLDDAKKTIDEMPMVPDARIWQILLSACNIYGNTDMGTVAARKLGALQPENESSFVLMSNLYASAGMWNDVRQLRREMKDKIVCKEPGSSWIQVKESVHYFFADDSSHPQNEEIYMELHSLMNQMLQLPKEQDSFFAQFNT</sequence>
<dbReference type="NCBIfam" id="TIGR00756">
    <property type="entry name" value="PPR"/>
    <property type="match status" value="4"/>
</dbReference>
<dbReference type="FunFam" id="1.25.40.10:FF:000073">
    <property type="entry name" value="Pentatricopeptide repeat-containing protein chloroplastic"/>
    <property type="match status" value="1"/>
</dbReference>
<gene>
    <name evidence="3" type="ORF">SSX86_005002</name>
</gene>
<keyword evidence="1" id="KW-0677">Repeat</keyword>
<dbReference type="InterPro" id="IPR002885">
    <property type="entry name" value="PPR_rpt"/>
</dbReference>
<comment type="caution">
    <text evidence="3">The sequence shown here is derived from an EMBL/GenBank/DDBJ whole genome shotgun (WGS) entry which is preliminary data.</text>
</comment>
<dbReference type="FunFam" id="1.25.40.10:FF:000144">
    <property type="entry name" value="Pentatricopeptide repeat-containing protein, mitochondrial"/>
    <property type="match status" value="1"/>
</dbReference>